<organism evidence="2 3">
    <name type="scientific">Pseudonocardia yuanmonensis</name>
    <dbReference type="NCBI Taxonomy" id="1095914"/>
    <lineage>
        <taxon>Bacteria</taxon>
        <taxon>Bacillati</taxon>
        <taxon>Actinomycetota</taxon>
        <taxon>Actinomycetes</taxon>
        <taxon>Pseudonocardiales</taxon>
        <taxon>Pseudonocardiaceae</taxon>
        <taxon>Pseudonocardia</taxon>
    </lineage>
</organism>
<dbReference type="Proteomes" id="UP001500325">
    <property type="component" value="Unassembled WGS sequence"/>
</dbReference>
<keyword evidence="3" id="KW-1185">Reference proteome</keyword>
<dbReference type="InterPro" id="IPR029069">
    <property type="entry name" value="HotDog_dom_sf"/>
</dbReference>
<dbReference type="EMBL" id="BAABIC010000002">
    <property type="protein sequence ID" value="GAA4677510.1"/>
    <property type="molecule type" value="Genomic_DNA"/>
</dbReference>
<sequence length="166" mass="17400">MSEGAEDSPHEMLQTLGFQRIVELGGGRASLEFLAGRHMCHSGGVVQGGFVSGWIDAAMAHAVIGLHGERGDHDVSPISLELKISFFAPARPGLVTAEGWIELNGRSTCFAEGRLLDAAGQVVAKGTSTIRLLSRARVEAASQAAAVLTSAPGMQAGVRDLDPLRR</sequence>
<gene>
    <name evidence="2" type="ORF">GCM10023215_07770</name>
</gene>
<accession>A0ABP8W186</accession>
<dbReference type="Pfam" id="PF03061">
    <property type="entry name" value="4HBT"/>
    <property type="match status" value="1"/>
</dbReference>
<name>A0ABP8W186_9PSEU</name>
<reference evidence="3" key="1">
    <citation type="journal article" date="2019" name="Int. J. Syst. Evol. Microbiol.">
        <title>The Global Catalogue of Microorganisms (GCM) 10K type strain sequencing project: providing services to taxonomists for standard genome sequencing and annotation.</title>
        <authorList>
            <consortium name="The Broad Institute Genomics Platform"/>
            <consortium name="The Broad Institute Genome Sequencing Center for Infectious Disease"/>
            <person name="Wu L."/>
            <person name="Ma J."/>
        </authorList>
    </citation>
    <scope>NUCLEOTIDE SEQUENCE [LARGE SCALE GENOMIC DNA]</scope>
    <source>
        <strain evidence="3">JCM 18055</strain>
    </source>
</reference>
<protein>
    <recommendedName>
        <fullName evidence="1">Thioesterase domain-containing protein</fullName>
    </recommendedName>
</protein>
<dbReference type="InterPro" id="IPR006683">
    <property type="entry name" value="Thioestr_dom"/>
</dbReference>
<feature type="domain" description="Thioesterase" evidence="1">
    <location>
        <begin position="43"/>
        <end position="123"/>
    </location>
</feature>
<evidence type="ECO:0000313" key="2">
    <source>
        <dbReference type="EMBL" id="GAA4677510.1"/>
    </source>
</evidence>
<dbReference type="SUPFAM" id="SSF54637">
    <property type="entry name" value="Thioesterase/thiol ester dehydrase-isomerase"/>
    <property type="match status" value="1"/>
</dbReference>
<dbReference type="CDD" id="cd03443">
    <property type="entry name" value="PaaI_thioesterase"/>
    <property type="match status" value="1"/>
</dbReference>
<proteinExistence type="predicted"/>
<dbReference type="Gene3D" id="3.10.129.10">
    <property type="entry name" value="Hotdog Thioesterase"/>
    <property type="match status" value="1"/>
</dbReference>
<evidence type="ECO:0000313" key="3">
    <source>
        <dbReference type="Proteomes" id="UP001500325"/>
    </source>
</evidence>
<evidence type="ECO:0000259" key="1">
    <source>
        <dbReference type="Pfam" id="PF03061"/>
    </source>
</evidence>
<comment type="caution">
    <text evidence="2">The sequence shown here is derived from an EMBL/GenBank/DDBJ whole genome shotgun (WGS) entry which is preliminary data.</text>
</comment>